<dbReference type="Proteomes" id="UP001201161">
    <property type="component" value="Unassembled WGS sequence"/>
</dbReference>
<evidence type="ECO:0000313" key="5">
    <source>
        <dbReference type="EMBL" id="MCF6377864.1"/>
    </source>
</evidence>
<dbReference type="EMBL" id="JAKJHZ010000006">
    <property type="protein sequence ID" value="MCF6377864.1"/>
    <property type="molecule type" value="Genomic_DNA"/>
</dbReference>
<sequence length="539" mass="57861">MAEVTPGVTLEEALGLPAFRRAVPEVVAGRAGLDRPIRWVHATERLDAGSLLRAGDLLLTMGTGLPADDDESALDAFVDELAESGAVGIVVELGRRWSGDLPSPLVAACERHGLPLVVLGQETRFAALAQEVGERVVDRQLTELREAQRVHETFTELSFSQAGPVEILQAVQRMVAGPVVVENAQHRPLDYFAGPDDAGGFLDGWPARSRRVEVAGRTGWDSANGWLVTRLGTADQAWGRLVIGSPEPPSQRLVAVAERAAAALALHRLHDRDRGTLMRRTHLELLSGLTDDPDSDDVLRRCELAGFPVRRRSFAGVVVRPRVGAASPADLDEVAATVVRAAHGLRLPALVSEVERDLRVLVSAAPTADVDDLVDRLAARVAQHHDVVLAAGRVVPARSGIARSVTEAGQVADAAPQVRRDNDPDVHRLADLHLRGLLALLGEDDRLRLFADRELAPLKGHDRAAGARTDLVAAVRALVMHPASKTEAAASLHLSRAAFYDRLARVEEILDADLDDPDVRVSLHVALLADELGGGDQFP</sequence>
<comment type="caution">
    <text evidence="5">The sequence shown here is derived from an EMBL/GenBank/DDBJ whole genome shotgun (WGS) entry which is preliminary data.</text>
</comment>
<dbReference type="Gene3D" id="1.10.10.2840">
    <property type="entry name" value="PucR C-terminal helix-turn-helix domain"/>
    <property type="match status" value="1"/>
</dbReference>
<comment type="similarity">
    <text evidence="1">Belongs to the CdaR family.</text>
</comment>
<feature type="domain" description="CdaR GGDEF-like" evidence="4">
    <location>
        <begin position="292"/>
        <end position="413"/>
    </location>
</feature>
<dbReference type="Pfam" id="PF13556">
    <property type="entry name" value="HTH_30"/>
    <property type="match status" value="1"/>
</dbReference>
<dbReference type="InterPro" id="IPR025736">
    <property type="entry name" value="PucR_C-HTH_dom"/>
</dbReference>
<dbReference type="PANTHER" id="PTHR33744:SF1">
    <property type="entry name" value="DNA-BINDING TRANSCRIPTIONAL ACTIVATOR ADER"/>
    <property type="match status" value="1"/>
</dbReference>
<organism evidence="5 6">
    <name type="scientific">Nocardioides potassii</name>
    <dbReference type="NCBI Taxonomy" id="2911371"/>
    <lineage>
        <taxon>Bacteria</taxon>
        <taxon>Bacillati</taxon>
        <taxon>Actinomycetota</taxon>
        <taxon>Actinomycetes</taxon>
        <taxon>Propionibacteriales</taxon>
        <taxon>Nocardioidaceae</taxon>
        <taxon>Nocardioides</taxon>
    </lineage>
</organism>
<reference evidence="5 6" key="1">
    <citation type="submission" date="2022-01" db="EMBL/GenBank/DDBJ databases">
        <title>Nocardioides sp. nov., an actinomycete isolated from mining soil.</title>
        <authorList>
            <person name="Liu L."/>
        </authorList>
    </citation>
    <scope>NUCLEOTIDE SEQUENCE [LARGE SCALE GENOMIC DNA]</scope>
    <source>
        <strain evidence="5 6">KLBMP 9356</strain>
    </source>
</reference>
<proteinExistence type="inferred from homology"/>
<gene>
    <name evidence="5" type="ORF">L2K70_09625</name>
</gene>
<keyword evidence="6" id="KW-1185">Reference proteome</keyword>
<feature type="domain" description="PucR C-terminal helix-turn-helix" evidence="3">
    <location>
        <begin position="471"/>
        <end position="529"/>
    </location>
</feature>
<evidence type="ECO:0000259" key="2">
    <source>
        <dbReference type="Pfam" id="PF07905"/>
    </source>
</evidence>
<dbReference type="InterPro" id="IPR051448">
    <property type="entry name" value="CdaR-like_regulators"/>
</dbReference>
<protein>
    <submittedName>
        <fullName evidence="5">PucR family transcriptional regulator ligand-binding domain-containing protein</fullName>
    </submittedName>
</protein>
<name>A0ABS9HBP7_9ACTN</name>
<evidence type="ECO:0000256" key="1">
    <source>
        <dbReference type="ARBA" id="ARBA00006754"/>
    </source>
</evidence>
<dbReference type="InterPro" id="IPR041522">
    <property type="entry name" value="CdaR_GGDEF"/>
</dbReference>
<evidence type="ECO:0000313" key="6">
    <source>
        <dbReference type="Proteomes" id="UP001201161"/>
    </source>
</evidence>
<dbReference type="RefSeq" id="WP_236401620.1">
    <property type="nucleotide sequence ID" value="NZ_JAKJHZ010000006.1"/>
</dbReference>
<evidence type="ECO:0000259" key="3">
    <source>
        <dbReference type="Pfam" id="PF13556"/>
    </source>
</evidence>
<dbReference type="InterPro" id="IPR012914">
    <property type="entry name" value="PucR_dom"/>
</dbReference>
<feature type="domain" description="Purine catabolism PurC-like" evidence="2">
    <location>
        <begin position="13"/>
        <end position="135"/>
    </location>
</feature>
<accession>A0ABS9HBP7</accession>
<dbReference type="PANTHER" id="PTHR33744">
    <property type="entry name" value="CARBOHYDRATE DIACID REGULATOR"/>
    <property type="match status" value="1"/>
</dbReference>
<dbReference type="Pfam" id="PF07905">
    <property type="entry name" value="PucR"/>
    <property type="match status" value="1"/>
</dbReference>
<dbReference type="Pfam" id="PF17853">
    <property type="entry name" value="GGDEF_2"/>
    <property type="match status" value="1"/>
</dbReference>
<dbReference type="InterPro" id="IPR042070">
    <property type="entry name" value="PucR_C-HTH_sf"/>
</dbReference>
<evidence type="ECO:0000259" key="4">
    <source>
        <dbReference type="Pfam" id="PF17853"/>
    </source>
</evidence>